<reference evidence="3" key="1">
    <citation type="submission" date="2017-09" db="EMBL/GenBank/DDBJ databases">
        <title>FDA dAtabase for Regulatory Grade micrObial Sequences (FDA-ARGOS): Supporting development and validation of Infectious Disease Dx tests.</title>
        <authorList>
            <person name="Minogue T."/>
            <person name="Wolcott M."/>
            <person name="Wasieloski L."/>
            <person name="Aguilar W."/>
            <person name="Moore D."/>
            <person name="Tallon L."/>
            <person name="Sadzewicz L."/>
            <person name="Ott S."/>
            <person name="Zhao X."/>
            <person name="Nagaraj S."/>
            <person name="Vavikolanu K."/>
            <person name="Aluvathingal J."/>
            <person name="Nadendla S."/>
            <person name="Sichtig H."/>
        </authorList>
    </citation>
    <scope>NUCLEOTIDE SEQUENCE [LARGE SCALE GENOMIC DNA]</scope>
    <source>
        <strain evidence="3">FDAARGOS_387</strain>
    </source>
</reference>
<name>A0A2C6CYE7_9GAMM</name>
<proteinExistence type="predicted"/>
<reference evidence="1" key="2">
    <citation type="submission" date="2017-09" db="EMBL/GenBank/DDBJ databases">
        <title>FDA dAtabase for Regulatory Grade micrObial Sequences (FDA-ARGOS): Supporting development and validation of Infectious Disease Dx tests.</title>
        <authorList>
            <person name="Minogue T."/>
            <person name="Wolcott M."/>
            <person name="Wasieloski L."/>
            <person name="Aguilar W."/>
            <person name="Moore D."/>
            <person name="Tallon L.J."/>
            <person name="Sadzewicz L."/>
            <person name="Ott S."/>
            <person name="Zhao X."/>
            <person name="Nagaraj S."/>
            <person name="Vavikolanu K."/>
            <person name="Aluvathingal J."/>
            <person name="Nadendla S."/>
            <person name="Sichtig H."/>
        </authorList>
    </citation>
    <scope>NUCLEOTIDE SEQUENCE</scope>
    <source>
        <strain evidence="1">FDAARGOS_387</strain>
    </source>
</reference>
<dbReference type="Proteomes" id="UP000224974">
    <property type="component" value="Unassembled WGS sequence"/>
</dbReference>
<dbReference type="EMBL" id="PDDX01000001">
    <property type="protein sequence ID" value="PHI31709.1"/>
    <property type="molecule type" value="Genomic_DNA"/>
</dbReference>
<accession>A0A2C6CYE7</accession>
<evidence type="ECO:0000313" key="2">
    <source>
        <dbReference type="EMBL" id="VFS52521.1"/>
    </source>
</evidence>
<dbReference type="AlphaFoldDB" id="A0A2C6CYE7"/>
<evidence type="ECO:0000313" key="1">
    <source>
        <dbReference type="EMBL" id="PHI31709.1"/>
    </source>
</evidence>
<sequence>MFRDRISFLNKSKKANRKVGLLILVAERTSAMYESNTNQFHRTNPAILPHYPNFRPIQLNLILTKPLVNGILNGILAAYLK</sequence>
<evidence type="ECO:0000313" key="4">
    <source>
        <dbReference type="Proteomes" id="UP000373449"/>
    </source>
</evidence>
<organism evidence="1 3">
    <name type="scientific">Budvicia aquatica</name>
    <dbReference type="NCBI Taxonomy" id="82979"/>
    <lineage>
        <taxon>Bacteria</taxon>
        <taxon>Pseudomonadati</taxon>
        <taxon>Pseudomonadota</taxon>
        <taxon>Gammaproteobacteria</taxon>
        <taxon>Enterobacterales</taxon>
        <taxon>Budviciaceae</taxon>
        <taxon>Budvicia</taxon>
    </lineage>
</organism>
<protein>
    <submittedName>
        <fullName evidence="1">Uncharacterized protein</fullName>
    </submittedName>
</protein>
<evidence type="ECO:0000313" key="3">
    <source>
        <dbReference type="Proteomes" id="UP000224974"/>
    </source>
</evidence>
<gene>
    <name evidence="1" type="ORF">CRN84_21440</name>
    <name evidence="2" type="ORF">NCTC12282_05862</name>
</gene>
<dbReference type="Proteomes" id="UP000373449">
    <property type="component" value="Unassembled WGS sequence"/>
</dbReference>
<keyword evidence="3" id="KW-1185">Reference proteome</keyword>
<reference evidence="2 4" key="3">
    <citation type="submission" date="2019-03" db="EMBL/GenBank/DDBJ databases">
        <authorList>
            <consortium name="Pathogen Informatics"/>
        </authorList>
    </citation>
    <scope>NUCLEOTIDE SEQUENCE [LARGE SCALE GENOMIC DNA]</scope>
    <source>
        <strain evidence="2 4">NCTC12282</strain>
    </source>
</reference>
<dbReference type="EMBL" id="CAADJA010000002">
    <property type="protein sequence ID" value="VFS52521.1"/>
    <property type="molecule type" value="Genomic_DNA"/>
</dbReference>